<keyword evidence="6" id="KW-0067">ATP-binding</keyword>
<dbReference type="Pfam" id="PF25816">
    <property type="entry name" value="RamC_N"/>
    <property type="match status" value="1"/>
</dbReference>
<keyword evidence="2" id="KW-0723">Serine/threonine-protein kinase</keyword>
<evidence type="ECO:0000313" key="10">
    <source>
        <dbReference type="EMBL" id="SCL58442.1"/>
    </source>
</evidence>
<dbReference type="EC" id="2.7.11.1" evidence="1"/>
<feature type="binding site" evidence="7">
    <location>
        <position position="800"/>
    </location>
    <ligand>
        <name>Zn(2+)</name>
        <dbReference type="ChEBI" id="CHEBI:29105"/>
    </ligand>
</feature>
<dbReference type="RefSeq" id="WP_141721336.1">
    <property type="nucleotide sequence ID" value="NZ_FMHY01000002.1"/>
</dbReference>
<dbReference type="GO" id="GO:0004674">
    <property type="term" value="F:protein serine/threonine kinase activity"/>
    <property type="evidence" value="ECO:0007669"/>
    <property type="project" value="UniProtKB-KW"/>
</dbReference>
<dbReference type="Gene3D" id="1.10.510.10">
    <property type="entry name" value="Transferase(Phosphotransferase) domain 1"/>
    <property type="match status" value="1"/>
</dbReference>
<evidence type="ECO:0000256" key="7">
    <source>
        <dbReference type="PIRSR" id="PIRSR607822-1"/>
    </source>
</evidence>
<keyword evidence="7" id="KW-0862">Zinc</keyword>
<dbReference type="SUPFAM" id="SSF158745">
    <property type="entry name" value="LanC-like"/>
    <property type="match status" value="1"/>
</dbReference>
<dbReference type="InterPro" id="IPR057929">
    <property type="entry name" value="RamC_N"/>
</dbReference>
<dbReference type="InterPro" id="IPR000719">
    <property type="entry name" value="Prot_kinase_dom"/>
</dbReference>
<dbReference type="AlphaFoldDB" id="A0A1C6UWI9"/>
<dbReference type="GO" id="GO:0046872">
    <property type="term" value="F:metal ion binding"/>
    <property type="evidence" value="ECO:0007669"/>
    <property type="project" value="UniProtKB-KW"/>
</dbReference>
<dbReference type="STRING" id="227316.GA0070604_3833"/>
<sequence>MSSGQPQHAADDQDAAQLLLLDIARVALIRAGAEDWTTRRSTLWCLLEPPEHAMRPHGWKLHVSATQLSAPIVLARSAPVLIEAGCPFKFARSLDFAGRMGSRNAERGGGGKFLTAYPDDDEQFRRLADRLHQVTYGLPGPGVLSDRPYRTGGVVYYRYGGFRGSTLGNDGCYETSLVGPDGTAVRDVRRAWFSPPPWAGSPLAPLGPDGTEPATRSPSPATANRVSPTQGPATNGTAAARPVLLGGRFLVRDAIRHSYRGGVYRAVDQRTGEQVVVKQARRHADADLTGADAQDALRNEADVLRRLAGQQLAPRLVELFAQQDDLFLAEEFIPGAHLHWWRSDQLARTGRQETGLTLAEITRMAGLLTEALAAVHATGLVHRDFNPFNVMVTEDESLRLVDLEMSARPGRPVGRIVTFGYTSPEQRNGALVGPAPAQTSDLYSLGATICYLTTGIDPVLLRDEPTERPMLPRIAALLDLAEQSLPVTRRLRPLILGLTDDDPARRWPLSRVREFLAELDRQPEPAATITAGPPTRPPTASPDRLISDGLDFLLDTMTPNRNDRLWRSGPFGMTTDACAVQHGAAGVLSVLTLAATARPDERLRRAVADAARWIGRQLPAEPRVLPGLYFGRSGTAWALHDAARLLTDDVLADQALELALRIPTGWPNPDVCHGTAGAGLAQLHLWQVTGDERCRQRMLACADHLVEVAERTGDEVMWPVPDDFPSELAGVRQYGFGHGVAGVGTFLLAAAELTGRADYHDLALLAGHTLARNVEVDPAAASWPGVNQAQPNRRMVAHWCSGSSGIGTFLIRLWQNTGEDRFGELARQAAVTVRRSRFTASPAACHGLAGDGHFLLDLADALDEPRYRDWAEEFADWMGARAALRDGRLLLPDETLLDVVADFHTGLSGAVGYLLRLRHGGPRPFLPAAPAVGLPTATGTGAASTTGTPALTTSGQTGAAR</sequence>
<evidence type="ECO:0000256" key="6">
    <source>
        <dbReference type="ARBA" id="ARBA00022840"/>
    </source>
</evidence>
<protein>
    <recommendedName>
        <fullName evidence="1">non-specific serine/threonine protein kinase</fullName>
        <ecNumber evidence="1">2.7.11.1</ecNumber>
    </recommendedName>
</protein>
<dbReference type="PRINTS" id="PR01950">
    <property type="entry name" value="LANCSUPER"/>
</dbReference>
<evidence type="ECO:0000256" key="3">
    <source>
        <dbReference type="ARBA" id="ARBA00022679"/>
    </source>
</evidence>
<evidence type="ECO:0000256" key="1">
    <source>
        <dbReference type="ARBA" id="ARBA00012513"/>
    </source>
</evidence>
<feature type="domain" description="Protein kinase" evidence="9">
    <location>
        <begin position="249"/>
        <end position="516"/>
    </location>
</feature>
<dbReference type="SMART" id="SM00220">
    <property type="entry name" value="S_TKc"/>
    <property type="match status" value="1"/>
</dbReference>
<evidence type="ECO:0000256" key="5">
    <source>
        <dbReference type="ARBA" id="ARBA00022777"/>
    </source>
</evidence>
<keyword evidence="11" id="KW-1185">Reference proteome</keyword>
<feature type="region of interest" description="Disordered" evidence="8">
    <location>
        <begin position="937"/>
        <end position="961"/>
    </location>
</feature>
<dbReference type="PROSITE" id="PS50011">
    <property type="entry name" value="PROTEIN_KINASE_DOM"/>
    <property type="match status" value="1"/>
</dbReference>
<dbReference type="EMBL" id="FMHY01000002">
    <property type="protein sequence ID" value="SCL58442.1"/>
    <property type="molecule type" value="Genomic_DNA"/>
</dbReference>
<dbReference type="Gene3D" id="1.50.10.20">
    <property type="match status" value="1"/>
</dbReference>
<feature type="compositionally biased region" description="Low complexity" evidence="8">
    <location>
        <begin position="937"/>
        <end position="955"/>
    </location>
</feature>
<organism evidence="10 11">
    <name type="scientific">Micromonospora eburnea</name>
    <dbReference type="NCBI Taxonomy" id="227316"/>
    <lineage>
        <taxon>Bacteria</taxon>
        <taxon>Bacillati</taxon>
        <taxon>Actinomycetota</taxon>
        <taxon>Actinomycetes</taxon>
        <taxon>Micromonosporales</taxon>
        <taxon>Micromonosporaceae</taxon>
        <taxon>Micromonospora</taxon>
    </lineage>
</organism>
<dbReference type="CDD" id="cd04791">
    <property type="entry name" value="LanC_SerThrkinase"/>
    <property type="match status" value="1"/>
</dbReference>
<dbReference type="SUPFAM" id="SSF56112">
    <property type="entry name" value="Protein kinase-like (PK-like)"/>
    <property type="match status" value="1"/>
</dbReference>
<dbReference type="PANTHER" id="PTHR43289">
    <property type="entry name" value="MITOGEN-ACTIVATED PROTEIN KINASE KINASE KINASE 20-RELATED"/>
    <property type="match status" value="1"/>
</dbReference>
<dbReference type="OrthoDB" id="1492512at2"/>
<gene>
    <name evidence="10" type="ORF">GA0070604_3833</name>
</gene>
<dbReference type="NCBIfam" id="NF038150">
    <property type="entry name" value="lanthi_synth_IV"/>
    <property type="match status" value="1"/>
</dbReference>
<feature type="compositionally biased region" description="Polar residues" evidence="8">
    <location>
        <begin position="214"/>
        <end position="237"/>
    </location>
</feature>
<dbReference type="CDD" id="cd14014">
    <property type="entry name" value="STKc_PknB_like"/>
    <property type="match status" value="1"/>
</dbReference>
<dbReference type="InterPro" id="IPR058053">
    <property type="entry name" value="RamC_C"/>
</dbReference>
<keyword evidence="7" id="KW-0479">Metal-binding</keyword>
<feature type="region of interest" description="Disordered" evidence="8">
    <location>
        <begin position="197"/>
        <end position="238"/>
    </location>
</feature>
<dbReference type="GO" id="GO:0005524">
    <property type="term" value="F:ATP binding"/>
    <property type="evidence" value="ECO:0007669"/>
    <property type="project" value="UniProtKB-KW"/>
</dbReference>
<dbReference type="PANTHER" id="PTHR43289:SF6">
    <property type="entry name" value="SERINE_THREONINE-PROTEIN KINASE NEKL-3"/>
    <property type="match status" value="1"/>
</dbReference>
<dbReference type="Proteomes" id="UP000199696">
    <property type="component" value="Unassembled WGS sequence"/>
</dbReference>
<dbReference type="Gene3D" id="3.30.200.20">
    <property type="entry name" value="Phosphorylase Kinase, domain 1"/>
    <property type="match status" value="1"/>
</dbReference>
<evidence type="ECO:0000313" key="11">
    <source>
        <dbReference type="Proteomes" id="UP000199696"/>
    </source>
</evidence>
<evidence type="ECO:0000256" key="2">
    <source>
        <dbReference type="ARBA" id="ARBA00022527"/>
    </source>
</evidence>
<proteinExistence type="predicted"/>
<dbReference type="InterPro" id="IPR011009">
    <property type="entry name" value="Kinase-like_dom_sf"/>
</dbReference>
<reference evidence="11" key="1">
    <citation type="submission" date="2016-06" db="EMBL/GenBank/DDBJ databases">
        <authorList>
            <person name="Varghese N."/>
            <person name="Submissions Spin"/>
        </authorList>
    </citation>
    <scope>NUCLEOTIDE SEQUENCE [LARGE SCALE GENOMIC DNA]</scope>
    <source>
        <strain evidence="11">DSM 44814</strain>
    </source>
</reference>
<dbReference type="GO" id="GO:0031179">
    <property type="term" value="P:peptide modification"/>
    <property type="evidence" value="ECO:0007669"/>
    <property type="project" value="InterPro"/>
</dbReference>
<evidence type="ECO:0000259" key="9">
    <source>
        <dbReference type="PROSITE" id="PS50011"/>
    </source>
</evidence>
<dbReference type="Pfam" id="PF00069">
    <property type="entry name" value="Pkinase"/>
    <property type="match status" value="1"/>
</dbReference>
<evidence type="ECO:0000256" key="8">
    <source>
        <dbReference type="SAM" id="MobiDB-lite"/>
    </source>
</evidence>
<accession>A0A1C6UWI9</accession>
<name>A0A1C6UWI9_9ACTN</name>
<feature type="binding site" evidence="7">
    <location>
        <position position="846"/>
    </location>
    <ligand>
        <name>Zn(2+)</name>
        <dbReference type="ChEBI" id="CHEBI:29105"/>
    </ligand>
</feature>
<feature type="binding site" evidence="7">
    <location>
        <position position="845"/>
    </location>
    <ligand>
        <name>Zn(2+)</name>
        <dbReference type="ChEBI" id="CHEBI:29105"/>
    </ligand>
</feature>
<dbReference type="Pfam" id="PF05147">
    <property type="entry name" value="LANC_like"/>
    <property type="match status" value="1"/>
</dbReference>
<keyword evidence="5 10" id="KW-0418">Kinase</keyword>
<dbReference type="SMART" id="SM01260">
    <property type="entry name" value="LANC_like"/>
    <property type="match status" value="1"/>
</dbReference>
<evidence type="ECO:0000256" key="4">
    <source>
        <dbReference type="ARBA" id="ARBA00022741"/>
    </source>
</evidence>
<keyword evidence="4" id="KW-0547">Nucleotide-binding</keyword>
<keyword evidence="3" id="KW-0808">Transferase</keyword>
<dbReference type="InterPro" id="IPR007822">
    <property type="entry name" value="LANC-like"/>
</dbReference>